<reference evidence="13" key="1">
    <citation type="submission" date="2012-06" db="EMBL/GenBank/DDBJ databases">
        <title>Genome analysis of multiple Granulibacter bethesdensis isolates demonstrates substantial genome diversity.</title>
        <authorList>
            <person name="Greenberg D.E."/>
            <person name="Porcella S.F."/>
            <person name="Zarember K."/>
            <person name="Zelazny A.M."/>
            <person name="Bruno D."/>
            <person name="Martens C."/>
            <person name="Barbian K.D."/>
            <person name="Jaske E."/>
            <person name="Holland S.M."/>
        </authorList>
    </citation>
    <scope>NUCLEOTIDE SEQUENCE [LARGE SCALE GENOMIC DNA]</scope>
    <source>
        <strain evidence="13">CGDNIH3</strain>
    </source>
</reference>
<keyword evidence="3" id="KW-1003">Cell membrane</keyword>
<dbReference type="PROSITE" id="PS50929">
    <property type="entry name" value="ABC_TM1F"/>
    <property type="match status" value="1"/>
</dbReference>
<dbReference type="SUPFAM" id="SSF90123">
    <property type="entry name" value="ABC transporter transmembrane region"/>
    <property type="match status" value="1"/>
</dbReference>
<dbReference type="PROSITE" id="PS00211">
    <property type="entry name" value="ABC_TRANSPORTER_1"/>
    <property type="match status" value="1"/>
</dbReference>
<protein>
    <submittedName>
        <fullName evidence="12">ABC-type multidrug/protein/lipid transport system, ATPase component</fullName>
    </submittedName>
</protein>
<evidence type="ECO:0000256" key="6">
    <source>
        <dbReference type="ARBA" id="ARBA00022840"/>
    </source>
</evidence>
<feature type="transmembrane region" description="Helical" evidence="9">
    <location>
        <begin position="441"/>
        <end position="461"/>
    </location>
</feature>
<evidence type="ECO:0000256" key="3">
    <source>
        <dbReference type="ARBA" id="ARBA00022475"/>
    </source>
</evidence>
<evidence type="ECO:0000256" key="7">
    <source>
        <dbReference type="ARBA" id="ARBA00022989"/>
    </source>
</evidence>
<evidence type="ECO:0000256" key="4">
    <source>
        <dbReference type="ARBA" id="ARBA00022692"/>
    </source>
</evidence>
<comment type="subcellular location">
    <subcellularLocation>
        <location evidence="1">Cell membrane</location>
        <topology evidence="1">Multi-pass membrane protein</topology>
    </subcellularLocation>
</comment>
<organism evidence="12 13">
    <name type="scientific">Granulibacter bethesdensis</name>
    <dbReference type="NCBI Taxonomy" id="364410"/>
    <lineage>
        <taxon>Bacteria</taxon>
        <taxon>Pseudomonadati</taxon>
        <taxon>Pseudomonadota</taxon>
        <taxon>Alphaproteobacteria</taxon>
        <taxon>Acetobacterales</taxon>
        <taxon>Acetobacteraceae</taxon>
        <taxon>Granulibacter</taxon>
    </lineage>
</organism>
<dbReference type="SUPFAM" id="SSF52540">
    <property type="entry name" value="P-loop containing nucleoside triphosphate hydrolases"/>
    <property type="match status" value="1"/>
</dbReference>
<dbReference type="GO" id="GO:0005524">
    <property type="term" value="F:ATP binding"/>
    <property type="evidence" value="ECO:0007669"/>
    <property type="project" value="UniProtKB-KW"/>
</dbReference>
<dbReference type="InterPro" id="IPR022515">
    <property type="entry name" value="NHPM_micro_ABC2"/>
</dbReference>
<dbReference type="AlphaFoldDB" id="A0AAN0VG29"/>
<dbReference type="FunFam" id="3.40.50.300:FF:000299">
    <property type="entry name" value="ABC transporter ATP-binding protein/permease"/>
    <property type="match status" value="1"/>
</dbReference>
<evidence type="ECO:0000259" key="11">
    <source>
        <dbReference type="PROSITE" id="PS50929"/>
    </source>
</evidence>
<dbReference type="InterPro" id="IPR036640">
    <property type="entry name" value="ABC1_TM_sf"/>
</dbReference>
<evidence type="ECO:0000256" key="2">
    <source>
        <dbReference type="ARBA" id="ARBA00022448"/>
    </source>
</evidence>
<dbReference type="InterPro" id="IPR017871">
    <property type="entry name" value="ABC_transporter-like_CS"/>
</dbReference>
<dbReference type="GO" id="GO:0016887">
    <property type="term" value="F:ATP hydrolysis activity"/>
    <property type="evidence" value="ECO:0007669"/>
    <property type="project" value="InterPro"/>
</dbReference>
<accession>A0AAN0VG29</accession>
<name>A0AAN0VG29_9PROT</name>
<feature type="transmembrane region" description="Helical" evidence="9">
    <location>
        <begin position="668"/>
        <end position="689"/>
    </location>
</feature>
<dbReference type="PANTHER" id="PTHR24221:SF654">
    <property type="entry name" value="ATP-BINDING CASSETTE SUB-FAMILY B MEMBER 6"/>
    <property type="match status" value="1"/>
</dbReference>
<dbReference type="KEGG" id="gbc:GbCGDNIH3_1528"/>
<dbReference type="Gene3D" id="1.20.1560.10">
    <property type="entry name" value="ABC transporter type 1, transmembrane domain"/>
    <property type="match status" value="1"/>
</dbReference>
<gene>
    <name evidence="12" type="ORF">GbCGDNIH3_1528</name>
</gene>
<proteinExistence type="predicted"/>
<feature type="domain" description="ABC transporter" evidence="10">
    <location>
        <begin position="716"/>
        <end position="947"/>
    </location>
</feature>
<feature type="transmembrane region" description="Helical" evidence="9">
    <location>
        <begin position="544"/>
        <end position="564"/>
    </location>
</feature>
<keyword evidence="6" id="KW-0067">ATP-binding</keyword>
<dbReference type="GO" id="GO:0140359">
    <property type="term" value="F:ABC-type transporter activity"/>
    <property type="evidence" value="ECO:0007669"/>
    <property type="project" value="InterPro"/>
</dbReference>
<dbReference type="GO" id="GO:0034040">
    <property type="term" value="F:ATPase-coupled lipid transmembrane transporter activity"/>
    <property type="evidence" value="ECO:0007669"/>
    <property type="project" value="TreeGrafter"/>
</dbReference>
<keyword evidence="4 9" id="KW-0812">Transmembrane</keyword>
<keyword evidence="7 9" id="KW-1133">Transmembrane helix</keyword>
<dbReference type="Proteomes" id="UP000019438">
    <property type="component" value="Chromosome"/>
</dbReference>
<feature type="transmembrane region" description="Helical" evidence="9">
    <location>
        <begin position="514"/>
        <end position="538"/>
    </location>
</feature>
<dbReference type="NCBIfam" id="TIGR03797">
    <property type="entry name" value="NHLM_micro_ABC2"/>
    <property type="match status" value="1"/>
</dbReference>
<dbReference type="InterPro" id="IPR027417">
    <property type="entry name" value="P-loop_NTPase"/>
</dbReference>
<sequence length="950" mass="103104">MVRFEVKQQVICAEHHAYMIQGGEAALFWEVSHQAGTRRFIGRLQDGDVVFGLSSAGIRLVILLDTGTSAEKKASDILAMQPGILAEAVDTWLYRLLGGLPDLSNHDFGDAEPWQPDSAGLNADMPAGEHLVPFGSVFAPPADRVLWCQVRDGAIATALQSLESPHNAALPCLSLLPFVTEKDSLIVFSNSLTMAVHGHLLALLEIFHQALLVCLTRQDQENQDFFVRRLSVSADEDARVVSEGLAALTPGKRPVPVVAETDLPLAVALKAVAEDMGVALPPEFGRVVEKITGFDEEGILKALAAYCGLSIRRIRLRPDWWRHPGENMIGYFQDGQPVALIAGRKKWTSVHADQEQKKWQTVTAEMAATVLSYGYVVYRPFGLKDKKPLYAIIRFVLSLARRELILVGIISLLVSLMGMASPFLSGMLVQQVIPEGVQSEVLQLVLAMLGVSLGMVSFELVRSLAVLRMETVLSSSMDMALWNHLLRLPASFFQRFGAGDLSMRADAINEIHRTIGISTITILISVIFSVFNLAVLFSYGMAPILLTIVICLVEIGLLLFSAMFNTTMQRQALANRGAMQTLTVQIFQGISKLRVAAAENRFLARWMKLFARDQAIHYRVDMVGNGLAAFGVGWNILVMAALIALVGFGAAKMSFGDYVTYSGISGQFVSAVLSLVGIISSIMSVVPLWERSLPILAEPQENAGGRVQPGQLHGDIALDHVTFTYPNGMVALRDISLKIKAGTFVAIVGPSGSGKSTLMRLLLGFDQPGSGSVLFDGYDLKDLDTGAVRRQLGVVLQQSRIETGSIYNNIAGAVPMSHEEAWEAASLAGLADDIDAMPMGLHTYVDDSGQTLSGGQKQRLLLARAIARHPRIMMLDEATSALDNITQAHVMNTLSTLRITRVVIAHRLSTIKEADVILVFADGRLVEQGNYQSLIAAGGVFAGLAQRQMA</sequence>
<dbReference type="Pfam" id="PF00005">
    <property type="entry name" value="ABC_tran"/>
    <property type="match status" value="1"/>
</dbReference>
<feature type="domain" description="ABC transmembrane type-1" evidence="11">
    <location>
        <begin position="405"/>
        <end position="684"/>
    </location>
</feature>
<dbReference type="Gene3D" id="3.40.50.300">
    <property type="entry name" value="P-loop containing nucleotide triphosphate hydrolases"/>
    <property type="match status" value="1"/>
</dbReference>
<feature type="transmembrane region" description="Helical" evidence="9">
    <location>
        <begin position="404"/>
        <end position="429"/>
    </location>
</feature>
<evidence type="ECO:0000256" key="9">
    <source>
        <dbReference type="SAM" id="Phobius"/>
    </source>
</evidence>
<evidence type="ECO:0000256" key="5">
    <source>
        <dbReference type="ARBA" id="ARBA00022741"/>
    </source>
</evidence>
<evidence type="ECO:0000256" key="1">
    <source>
        <dbReference type="ARBA" id="ARBA00004651"/>
    </source>
</evidence>
<keyword evidence="2" id="KW-0813">Transport</keyword>
<dbReference type="PANTHER" id="PTHR24221">
    <property type="entry name" value="ATP-BINDING CASSETTE SUB-FAMILY B"/>
    <property type="match status" value="1"/>
</dbReference>
<dbReference type="GO" id="GO:0005886">
    <property type="term" value="C:plasma membrane"/>
    <property type="evidence" value="ECO:0007669"/>
    <property type="project" value="UniProtKB-SubCell"/>
</dbReference>
<evidence type="ECO:0000313" key="12">
    <source>
        <dbReference type="EMBL" id="AHJ63412.1"/>
    </source>
</evidence>
<dbReference type="InterPro" id="IPR039421">
    <property type="entry name" value="Type_1_exporter"/>
</dbReference>
<dbReference type="Pfam" id="PF00664">
    <property type="entry name" value="ABC_membrane"/>
    <property type="match status" value="1"/>
</dbReference>
<dbReference type="PROSITE" id="PS50893">
    <property type="entry name" value="ABC_TRANSPORTER_2"/>
    <property type="match status" value="1"/>
</dbReference>
<feature type="transmembrane region" description="Helical" evidence="9">
    <location>
        <begin position="627"/>
        <end position="648"/>
    </location>
</feature>
<dbReference type="SMART" id="SM00382">
    <property type="entry name" value="AAA"/>
    <property type="match status" value="1"/>
</dbReference>
<keyword evidence="5" id="KW-0547">Nucleotide-binding</keyword>
<evidence type="ECO:0000256" key="8">
    <source>
        <dbReference type="ARBA" id="ARBA00023136"/>
    </source>
</evidence>
<dbReference type="InterPro" id="IPR003439">
    <property type="entry name" value="ABC_transporter-like_ATP-bd"/>
</dbReference>
<dbReference type="InterPro" id="IPR011527">
    <property type="entry name" value="ABC1_TM_dom"/>
</dbReference>
<evidence type="ECO:0000313" key="13">
    <source>
        <dbReference type="Proteomes" id="UP000019438"/>
    </source>
</evidence>
<dbReference type="InterPro" id="IPR003593">
    <property type="entry name" value="AAA+_ATPase"/>
</dbReference>
<dbReference type="EMBL" id="CP003181">
    <property type="protein sequence ID" value="AHJ63412.1"/>
    <property type="molecule type" value="Genomic_DNA"/>
</dbReference>
<keyword evidence="8 9" id="KW-0472">Membrane</keyword>
<evidence type="ECO:0000259" key="10">
    <source>
        <dbReference type="PROSITE" id="PS50893"/>
    </source>
</evidence>